<evidence type="ECO:0000256" key="1">
    <source>
        <dbReference type="SAM" id="MobiDB-lite"/>
    </source>
</evidence>
<feature type="compositionally biased region" description="Acidic residues" evidence="1">
    <location>
        <begin position="39"/>
        <end position="52"/>
    </location>
</feature>
<feature type="domain" description="LRAT" evidence="2">
    <location>
        <begin position="304"/>
        <end position="419"/>
    </location>
</feature>
<comment type="caution">
    <text evidence="3">The sequence shown here is derived from an EMBL/GenBank/DDBJ whole genome shotgun (WGS) entry which is preliminary data.</text>
</comment>
<reference evidence="3 4" key="1">
    <citation type="journal article" date="2017" name="PLoS Biol.">
        <title>The sea cucumber genome provides insights into morphological evolution and visceral regeneration.</title>
        <authorList>
            <person name="Zhang X."/>
            <person name="Sun L."/>
            <person name="Yuan J."/>
            <person name="Sun Y."/>
            <person name="Gao Y."/>
            <person name="Zhang L."/>
            <person name="Li S."/>
            <person name="Dai H."/>
            <person name="Hamel J.F."/>
            <person name="Liu C."/>
            <person name="Yu Y."/>
            <person name="Liu S."/>
            <person name="Lin W."/>
            <person name="Guo K."/>
            <person name="Jin S."/>
            <person name="Xu P."/>
            <person name="Storey K.B."/>
            <person name="Huan P."/>
            <person name="Zhang T."/>
            <person name="Zhou Y."/>
            <person name="Zhang J."/>
            <person name="Lin C."/>
            <person name="Li X."/>
            <person name="Xing L."/>
            <person name="Huo D."/>
            <person name="Sun M."/>
            <person name="Wang L."/>
            <person name="Mercier A."/>
            <person name="Li F."/>
            <person name="Yang H."/>
            <person name="Xiang J."/>
        </authorList>
    </citation>
    <scope>NUCLEOTIDE SEQUENCE [LARGE SCALE GENOMIC DNA]</scope>
    <source>
        <strain evidence="3">Shaxun</strain>
        <tissue evidence="3">Muscle</tissue>
    </source>
</reference>
<feature type="compositionally biased region" description="Basic and acidic residues" evidence="1">
    <location>
        <begin position="16"/>
        <end position="30"/>
    </location>
</feature>
<dbReference type="PROSITE" id="PS51934">
    <property type="entry name" value="LRAT"/>
    <property type="match status" value="1"/>
</dbReference>
<dbReference type="Pfam" id="PF04970">
    <property type="entry name" value="LRAT"/>
    <property type="match status" value="1"/>
</dbReference>
<dbReference type="OrthoDB" id="6132700at2759"/>
<name>A0A2G8JJI9_STIJA</name>
<dbReference type="AlphaFoldDB" id="A0A2G8JJI9"/>
<proteinExistence type="predicted"/>
<evidence type="ECO:0000313" key="3">
    <source>
        <dbReference type="EMBL" id="PIK35895.1"/>
    </source>
</evidence>
<dbReference type="PANTHER" id="PTHR46137:SF1">
    <property type="entry name" value="LRAT DOMAIN-CONTAINING PROTEIN"/>
    <property type="match status" value="1"/>
</dbReference>
<keyword evidence="4" id="KW-1185">Reference proteome</keyword>
<dbReference type="InterPro" id="IPR007053">
    <property type="entry name" value="LRAT_dom"/>
</dbReference>
<gene>
    <name evidence="3" type="ORF">BSL78_27278</name>
</gene>
<dbReference type="PANTHER" id="PTHR46137">
    <property type="entry name" value="OS05G0310600 PROTEIN"/>
    <property type="match status" value="1"/>
</dbReference>
<dbReference type="Proteomes" id="UP000230750">
    <property type="component" value="Unassembled WGS sequence"/>
</dbReference>
<sequence>MKTMQLWKQKGTGGVDWHKSDLTGGVEERPSPSSGTLQADDDDDDDDDDDEKNEGQVKQANNSGLELLTVLEDRGTIGEKKGIDELCRAFTSCQLNRLSQKATEFFNRPRKDIPDGPVETTLTLRDVKLLISNKLKSEDCYEIAIFLGLQSRYVEEIKKSQNSVVDLIDKINDGKDNSDSTINALLFALRNRGKNQVANLILNSEGLPSSIKARASSEEDILPACVCGQNSYKELNSHRDESSVVSLLCNSCAAEWIPTTESAPGASLVWKNNKYSYKIPFRDVSELKHELVEEVNELQRGDHIVFRRAEIYDHHAIFLHKSEKEKGKITVIHWASHAIDILNRVVGGNENPIRINCDDQTFPTGGVKRVQYKECDAADLALARAFDMLNDSSQKYDLAKNNCESLATFCKVGKAFSIQGDVVADVLPYV</sequence>
<accession>A0A2G8JJI9</accession>
<dbReference type="Gene3D" id="3.90.1720.10">
    <property type="entry name" value="endopeptidase domain like (from Nostoc punctiforme)"/>
    <property type="match status" value="1"/>
</dbReference>
<evidence type="ECO:0000313" key="4">
    <source>
        <dbReference type="Proteomes" id="UP000230750"/>
    </source>
</evidence>
<protein>
    <recommendedName>
        <fullName evidence="2">LRAT domain-containing protein</fullName>
    </recommendedName>
</protein>
<evidence type="ECO:0000259" key="2">
    <source>
        <dbReference type="PROSITE" id="PS51934"/>
    </source>
</evidence>
<dbReference type="EMBL" id="MRZV01001791">
    <property type="protein sequence ID" value="PIK35895.1"/>
    <property type="molecule type" value="Genomic_DNA"/>
</dbReference>
<feature type="region of interest" description="Disordered" evidence="1">
    <location>
        <begin position="1"/>
        <end position="64"/>
    </location>
</feature>
<organism evidence="3 4">
    <name type="scientific">Stichopus japonicus</name>
    <name type="common">Sea cucumber</name>
    <dbReference type="NCBI Taxonomy" id="307972"/>
    <lineage>
        <taxon>Eukaryota</taxon>
        <taxon>Metazoa</taxon>
        <taxon>Echinodermata</taxon>
        <taxon>Eleutherozoa</taxon>
        <taxon>Echinozoa</taxon>
        <taxon>Holothuroidea</taxon>
        <taxon>Aspidochirotacea</taxon>
        <taxon>Aspidochirotida</taxon>
        <taxon>Stichopodidae</taxon>
        <taxon>Apostichopus</taxon>
    </lineage>
</organism>